<dbReference type="InterPro" id="IPR018638">
    <property type="entry name" value="DUF2061_membrane"/>
</dbReference>
<dbReference type="Pfam" id="PF09834">
    <property type="entry name" value="DUF2061"/>
    <property type="match status" value="1"/>
</dbReference>
<evidence type="ECO:0000259" key="1">
    <source>
        <dbReference type="Pfam" id="PF09834"/>
    </source>
</evidence>
<name>A0ABW3CV73_9FLAO</name>
<feature type="domain" description="DUF2061" evidence="1">
    <location>
        <begin position="22"/>
        <end position="73"/>
    </location>
</feature>
<evidence type="ECO:0000313" key="3">
    <source>
        <dbReference type="Proteomes" id="UP001596978"/>
    </source>
</evidence>
<accession>A0ABW3CV73</accession>
<dbReference type="RefSeq" id="WP_386402487.1">
    <property type="nucleotide sequence ID" value="NZ_JBHTJH010000001.1"/>
</dbReference>
<reference evidence="3" key="1">
    <citation type="journal article" date="2019" name="Int. J. Syst. Evol. Microbiol.">
        <title>The Global Catalogue of Microorganisms (GCM) 10K type strain sequencing project: providing services to taxonomists for standard genome sequencing and annotation.</title>
        <authorList>
            <consortium name="The Broad Institute Genomics Platform"/>
            <consortium name="The Broad Institute Genome Sequencing Center for Infectious Disease"/>
            <person name="Wu L."/>
            <person name="Ma J."/>
        </authorList>
    </citation>
    <scope>NUCLEOTIDE SEQUENCE [LARGE SCALE GENOMIC DNA]</scope>
    <source>
        <strain evidence="3">CCUG 62952</strain>
    </source>
</reference>
<keyword evidence="3" id="KW-1185">Reference proteome</keyword>
<evidence type="ECO:0000313" key="2">
    <source>
        <dbReference type="EMBL" id="MFD0860732.1"/>
    </source>
</evidence>
<organism evidence="2 3">
    <name type="scientific">Sungkyunkwania multivorans</name>
    <dbReference type="NCBI Taxonomy" id="1173618"/>
    <lineage>
        <taxon>Bacteria</taxon>
        <taxon>Pseudomonadati</taxon>
        <taxon>Bacteroidota</taxon>
        <taxon>Flavobacteriia</taxon>
        <taxon>Flavobacteriales</taxon>
        <taxon>Flavobacteriaceae</taxon>
        <taxon>Sungkyunkwania</taxon>
    </lineage>
</organism>
<gene>
    <name evidence="2" type="ORF">ACFQ1M_00820</name>
</gene>
<protein>
    <submittedName>
        <fullName evidence="2">DUF2061 domain-containing protein</fullName>
    </submittedName>
</protein>
<comment type="caution">
    <text evidence="2">The sequence shown here is derived from an EMBL/GenBank/DDBJ whole genome shotgun (WGS) entry which is preliminary data.</text>
</comment>
<dbReference type="EMBL" id="JBHTJH010000001">
    <property type="protein sequence ID" value="MFD0860732.1"/>
    <property type="molecule type" value="Genomic_DNA"/>
</dbReference>
<dbReference type="Proteomes" id="UP001596978">
    <property type="component" value="Unassembled WGS sequence"/>
</dbReference>
<proteinExistence type="predicted"/>
<sequence>MILDLIRKHKDQKVSESQKISLLKTISWRIIGTLDTMLISWLLTGDFTIASGIAGVEVVSKMVLYYFHERAWAMRNMNKK</sequence>